<feature type="domain" description="Solute-binding protein family 5" evidence="4">
    <location>
        <begin position="92"/>
        <end position="483"/>
    </location>
</feature>
<name>A0ABD5SH02_9EURY</name>
<evidence type="ECO:0000256" key="2">
    <source>
        <dbReference type="ARBA" id="ARBA00022448"/>
    </source>
</evidence>
<dbReference type="PANTHER" id="PTHR30290">
    <property type="entry name" value="PERIPLASMIC BINDING COMPONENT OF ABC TRANSPORTER"/>
    <property type="match status" value="1"/>
</dbReference>
<comment type="similarity">
    <text evidence="1">Belongs to the bacterial solute-binding protein 5 family.</text>
</comment>
<dbReference type="RefSeq" id="WP_273736890.1">
    <property type="nucleotide sequence ID" value="NZ_JAQIVI010000022.1"/>
</dbReference>
<dbReference type="Pfam" id="PF00496">
    <property type="entry name" value="SBP_bac_5"/>
    <property type="match status" value="1"/>
</dbReference>
<keyword evidence="3" id="KW-0732">Signal</keyword>
<keyword evidence="2" id="KW-0813">Transport</keyword>
<evidence type="ECO:0000313" key="6">
    <source>
        <dbReference type="Proteomes" id="UP001596383"/>
    </source>
</evidence>
<evidence type="ECO:0000256" key="1">
    <source>
        <dbReference type="ARBA" id="ARBA00005695"/>
    </source>
</evidence>
<dbReference type="SUPFAM" id="SSF53850">
    <property type="entry name" value="Periplasmic binding protein-like II"/>
    <property type="match status" value="1"/>
</dbReference>
<organism evidence="5 6">
    <name type="scientific">Natrinema soli</name>
    <dbReference type="NCBI Taxonomy" id="1930624"/>
    <lineage>
        <taxon>Archaea</taxon>
        <taxon>Methanobacteriati</taxon>
        <taxon>Methanobacteriota</taxon>
        <taxon>Stenosarchaea group</taxon>
        <taxon>Halobacteria</taxon>
        <taxon>Halobacteriales</taxon>
        <taxon>Natrialbaceae</taxon>
        <taxon>Natrinema</taxon>
    </lineage>
</organism>
<dbReference type="Gene3D" id="3.10.105.10">
    <property type="entry name" value="Dipeptide-binding Protein, Domain 3"/>
    <property type="match status" value="1"/>
</dbReference>
<evidence type="ECO:0000313" key="5">
    <source>
        <dbReference type="EMBL" id="MFC6763790.1"/>
    </source>
</evidence>
<keyword evidence="6" id="KW-1185">Reference proteome</keyword>
<dbReference type="PANTHER" id="PTHR30290:SF9">
    <property type="entry name" value="OLIGOPEPTIDE-BINDING PROTEIN APPA"/>
    <property type="match status" value="1"/>
</dbReference>
<dbReference type="Gene3D" id="3.40.190.10">
    <property type="entry name" value="Periplasmic binding protein-like II"/>
    <property type="match status" value="1"/>
</dbReference>
<sequence length="610" mass="69222">MPDYNRHDSIDSASEFITRRKMMAAGAAAVTGGVAGCLGGSSDNDGTITTFHSSIPTEMNFNTWAPSYPWNPTWLLLEPVLRYYSDGSISHEMIEDWEYDENSQELTVHHNDEFYWWNGDVVNAADKYWYGEVARLLNPGSSNYEQLSLENNGQTIIREYKEPQNPQLVEYNLGGYLGAMMRGHRDKFRPWAEELQDASTEEERVDIEKRMVEEMPLHISTVADEGLGMGPFEIVDFDEQGIHCELYDEHPYADQINIDKLEYVLAADEAVAQQIMGGDLDFGFGRLSNWIGDQNTNNVEMLAPYQDTFMRKLEFMMQGPAAEHMRTLEVRRAIAHVINLEHVSTNFTPESTVRSRQTGLPELVTEDKLGDSVDDFIDYPTEADEEGATELMESAGYEHDGESWLDDGGDTVGLEIAVPQWADNPARTVTDQLSQFGFEVDLSVLEGATYNDRTEDSVDFDLTMGNHGALIAHPSYYFRPTHKHGNDLGDANVIEGALEDGQDRSPYNGKELIVEIPTEIGQEDLSGSTEEVNLYELYQEWMTTQSEERNQELVQTFARYWNFYLPGIDLFEMMGGSWGNTNNWEFDVNDEWKAYRGGFRAAKRGYISPK</sequence>
<evidence type="ECO:0000256" key="3">
    <source>
        <dbReference type="ARBA" id="ARBA00022729"/>
    </source>
</evidence>
<dbReference type="Proteomes" id="UP001596383">
    <property type="component" value="Unassembled WGS sequence"/>
</dbReference>
<dbReference type="AlphaFoldDB" id="A0ABD5SH02"/>
<dbReference type="EMBL" id="JBHSWV010000022">
    <property type="protein sequence ID" value="MFC6763790.1"/>
    <property type="molecule type" value="Genomic_DNA"/>
</dbReference>
<proteinExistence type="inferred from homology"/>
<protein>
    <submittedName>
        <fullName evidence="5">ABC transporter substrate-binding protein</fullName>
    </submittedName>
</protein>
<dbReference type="InterPro" id="IPR039424">
    <property type="entry name" value="SBP_5"/>
</dbReference>
<evidence type="ECO:0000259" key="4">
    <source>
        <dbReference type="Pfam" id="PF00496"/>
    </source>
</evidence>
<comment type="caution">
    <text evidence="5">The sequence shown here is derived from an EMBL/GenBank/DDBJ whole genome shotgun (WGS) entry which is preliminary data.</text>
</comment>
<dbReference type="InterPro" id="IPR000914">
    <property type="entry name" value="SBP_5_dom"/>
</dbReference>
<accession>A0ABD5SH02</accession>
<reference evidence="5 6" key="1">
    <citation type="journal article" date="2019" name="Int. J. Syst. Evol. Microbiol.">
        <title>The Global Catalogue of Microorganisms (GCM) 10K type strain sequencing project: providing services to taxonomists for standard genome sequencing and annotation.</title>
        <authorList>
            <consortium name="The Broad Institute Genomics Platform"/>
            <consortium name="The Broad Institute Genome Sequencing Center for Infectious Disease"/>
            <person name="Wu L."/>
            <person name="Ma J."/>
        </authorList>
    </citation>
    <scope>NUCLEOTIDE SEQUENCE [LARGE SCALE GENOMIC DNA]</scope>
    <source>
        <strain evidence="5 6">LMG 29247</strain>
    </source>
</reference>
<gene>
    <name evidence="5" type="ORF">ACFQE6_01515</name>
</gene>